<evidence type="ECO:0000259" key="5">
    <source>
        <dbReference type="Pfam" id="PF20778"/>
    </source>
</evidence>
<dbReference type="PANTHER" id="PTHR37919:SF2">
    <property type="entry name" value="EXPERA DOMAIN-CONTAINING PROTEIN"/>
    <property type="match status" value="1"/>
</dbReference>
<accession>A0A8J2IFE6</accession>
<evidence type="ECO:0000313" key="6">
    <source>
        <dbReference type="EMBL" id="CAG5182570.1"/>
    </source>
</evidence>
<evidence type="ECO:0000259" key="4">
    <source>
        <dbReference type="Pfam" id="PF20777"/>
    </source>
</evidence>
<evidence type="ECO:0000259" key="2">
    <source>
        <dbReference type="Pfam" id="PF14611"/>
    </source>
</evidence>
<evidence type="ECO:0000256" key="1">
    <source>
        <dbReference type="SAM" id="MobiDB-lite"/>
    </source>
</evidence>
<dbReference type="Pfam" id="PF20778">
    <property type="entry name" value="SLS1_C"/>
    <property type="match status" value="1"/>
</dbReference>
<feature type="region of interest" description="Disordered" evidence="1">
    <location>
        <begin position="26"/>
        <end position="63"/>
    </location>
</feature>
<dbReference type="OrthoDB" id="5392646at2759"/>
<feature type="region of interest" description="Disordered" evidence="1">
    <location>
        <begin position="797"/>
        <end position="891"/>
    </location>
</feature>
<sequence>MLAPRTSSAFVCLRCEAQIVRRRLPASPRPPCHAKFSASTRRRDDAEEPAVPSQAQQPKLKITREVTPLNRLKKRKGKVIRETSANLGVKRLGDDADILVLREIAKPTQEETTQEPETIEPSEPTQIPDIVASLQEEGKAVTPEEIYEQIETLRPKNDGGLNEPHYVKQTTFTKLRKTLINGFTQQQLIAFYSVAKNIRQEKVNQGVINSIKRKQEPGDQEHSVERSEWQPGTTSITQRLPGVDRHVKIMRYRKNVSKQLLVDRILRDVWNLVLLEEIESPGELELSLQPWQLTLLRAGEKETLLEKIRRTRRARIDIYKAHDVLRITADKTTAEYAANDIEEAFQHTEMKRMNLTSYLRQIANADVTLDPKSNLVSLFFTQKDFDVVSMLTRTSIEAVGKTMLTIRGFDKNSIEEAKRTLIRFLPFKEPVTRTFDTQKLGTADSAVFLSPVLPEDTSLEYKYRSRDLGRLSMPIVRLTVPESVDFQAKKPAKTPKTALHGLVNRTMATVLRTASDVALPTHELSHWVPEPRYKLSAEFGQVLFPLENADPNQVVKAALAQPSQSPFLPTISGLNSLFTSPNLSATTRLQTPSLHYEFRPDLSHAPGQLFPSLSIQMRTGRSGARATLHKLTLSFQQRIHDVLLPDKASDVRFYRRASLHFNVKDHNDEDVQTWADAVIENIESGGRLTAPPLRIKIPKWTIPGFSSEEKGMCNVTYYFSGIQFRQSVAGNLFGEDISYSTVQSGKLGAKGGALTAHYTGHGDTELRDESTVKAFVERCFSMVDLITDASTQTLPVSRQLRPRYENSERKTKRMDMSASEIQAADEENVEPANDLLERVGQYPDQKDDVKAEENTKVDEKVVEEEQPVDEEKESQSDDPPAETQDNDTRAS</sequence>
<evidence type="ECO:0000313" key="7">
    <source>
        <dbReference type="Proteomes" id="UP000676310"/>
    </source>
</evidence>
<feature type="domain" description="SLS1 C-terminal" evidence="5">
    <location>
        <begin position="458"/>
        <end position="782"/>
    </location>
</feature>
<dbReference type="Pfam" id="PF20777">
    <property type="entry name" value="KH_SLS1_2"/>
    <property type="match status" value="1"/>
</dbReference>
<dbReference type="EMBL" id="CAJRGZ010000027">
    <property type="protein sequence ID" value="CAG5182570.1"/>
    <property type="molecule type" value="Genomic_DNA"/>
</dbReference>
<dbReference type="Pfam" id="PF20776">
    <property type="entry name" value="SLS1_N"/>
    <property type="match status" value="1"/>
</dbReference>
<dbReference type="InterPro" id="IPR032741">
    <property type="entry name" value="Sls1_KH-1"/>
</dbReference>
<dbReference type="PANTHER" id="PTHR37919">
    <property type="entry name" value="PROTEIN CBG05606"/>
    <property type="match status" value="1"/>
</dbReference>
<feature type="domain" description="SLS1 second KH" evidence="4">
    <location>
        <begin position="371"/>
        <end position="422"/>
    </location>
</feature>
<proteinExistence type="predicted"/>
<protein>
    <submittedName>
        <fullName evidence="6">Uncharacterized protein</fullName>
    </submittedName>
</protein>
<dbReference type="GO" id="GO:0005743">
    <property type="term" value="C:mitochondrial inner membrane"/>
    <property type="evidence" value="ECO:0007669"/>
    <property type="project" value="InterPro"/>
</dbReference>
<feature type="region of interest" description="Disordered" evidence="1">
    <location>
        <begin position="212"/>
        <end position="234"/>
    </location>
</feature>
<feature type="domain" description="SLS1 N-terminal" evidence="3">
    <location>
        <begin position="140"/>
        <end position="273"/>
    </location>
</feature>
<comment type="caution">
    <text evidence="6">The sequence shown here is derived from an EMBL/GenBank/DDBJ whole genome shotgun (WGS) entry which is preliminary data.</text>
</comment>
<feature type="domain" description="SLS1 first KH" evidence="2">
    <location>
        <begin position="281"/>
        <end position="348"/>
    </location>
</feature>
<evidence type="ECO:0000259" key="3">
    <source>
        <dbReference type="Pfam" id="PF20776"/>
    </source>
</evidence>
<dbReference type="AlphaFoldDB" id="A0A8J2IFE6"/>
<gene>
    <name evidence="6" type="ORF">ALTATR162_LOCUS10226</name>
</gene>
<organism evidence="6 7">
    <name type="scientific">Alternaria atra</name>
    <dbReference type="NCBI Taxonomy" id="119953"/>
    <lineage>
        <taxon>Eukaryota</taxon>
        <taxon>Fungi</taxon>
        <taxon>Dikarya</taxon>
        <taxon>Ascomycota</taxon>
        <taxon>Pezizomycotina</taxon>
        <taxon>Dothideomycetes</taxon>
        <taxon>Pleosporomycetidae</taxon>
        <taxon>Pleosporales</taxon>
        <taxon>Pleosporineae</taxon>
        <taxon>Pleosporaceae</taxon>
        <taxon>Alternaria</taxon>
        <taxon>Alternaria sect. Ulocladioides</taxon>
    </lineage>
</organism>
<keyword evidence="7" id="KW-1185">Reference proteome</keyword>
<feature type="compositionally biased region" description="Basic and acidic residues" evidence="1">
    <location>
        <begin position="802"/>
        <end position="815"/>
    </location>
</feature>
<dbReference type="Proteomes" id="UP000676310">
    <property type="component" value="Unassembled WGS sequence"/>
</dbReference>
<name>A0A8J2IFE6_9PLEO</name>
<dbReference type="InterPro" id="IPR048400">
    <property type="entry name" value="SLS1_N"/>
</dbReference>
<feature type="compositionally biased region" description="Basic and acidic residues" evidence="1">
    <location>
        <begin position="844"/>
        <end position="860"/>
    </location>
</feature>
<reference evidence="6" key="1">
    <citation type="submission" date="2021-05" db="EMBL/GenBank/DDBJ databases">
        <authorList>
            <person name="Stam R."/>
        </authorList>
    </citation>
    <scope>NUCLEOTIDE SEQUENCE</scope>
    <source>
        <strain evidence="6">CS162</strain>
    </source>
</reference>
<dbReference type="Pfam" id="PF14611">
    <property type="entry name" value="KH_SLS1_1"/>
    <property type="match status" value="1"/>
</dbReference>
<dbReference type="RefSeq" id="XP_043173797.1">
    <property type="nucleotide sequence ID" value="XM_043317862.1"/>
</dbReference>
<feature type="compositionally biased region" description="Basic and acidic residues" evidence="1">
    <location>
        <begin position="213"/>
        <end position="228"/>
    </location>
</feature>
<feature type="compositionally biased region" description="Acidic residues" evidence="1">
    <location>
        <begin position="861"/>
        <end position="872"/>
    </location>
</feature>
<dbReference type="InterPro" id="IPR048401">
    <property type="entry name" value="SLS1_C"/>
</dbReference>
<dbReference type="InterPro" id="IPR048748">
    <property type="entry name" value="SLS1_KH2"/>
</dbReference>
<dbReference type="GeneID" id="67010364"/>